<dbReference type="OrthoDB" id="6779242at2759"/>
<dbReference type="InterPro" id="IPR011335">
    <property type="entry name" value="Restrct_endonuc-II-like"/>
</dbReference>
<evidence type="ECO:0000259" key="2">
    <source>
        <dbReference type="Pfam" id="PF20700"/>
    </source>
</evidence>
<dbReference type="InterPro" id="IPR019080">
    <property type="entry name" value="YqaJ_viral_recombinase"/>
</dbReference>
<protein>
    <submittedName>
        <fullName evidence="3">Uncharacterized protein</fullName>
    </submittedName>
</protein>
<dbReference type="Gene3D" id="3.90.320.10">
    <property type="match status" value="1"/>
</dbReference>
<feature type="domain" description="YqaJ viral recombinase" evidence="1">
    <location>
        <begin position="591"/>
        <end position="739"/>
    </location>
</feature>
<dbReference type="InterPro" id="IPR049012">
    <property type="entry name" value="Mutator_transp_dom"/>
</dbReference>
<dbReference type="SUPFAM" id="SSF52980">
    <property type="entry name" value="Restriction endonuclease-like"/>
    <property type="match status" value="1"/>
</dbReference>
<dbReference type="GO" id="GO:0006281">
    <property type="term" value="P:DNA repair"/>
    <property type="evidence" value="ECO:0007669"/>
    <property type="project" value="UniProtKB-ARBA"/>
</dbReference>
<accession>A0A6G0U055</accession>
<dbReference type="InterPro" id="IPR051703">
    <property type="entry name" value="NF-kappa-B_Signaling_Reg"/>
</dbReference>
<dbReference type="Pfam" id="PF20700">
    <property type="entry name" value="Mutator"/>
    <property type="match status" value="1"/>
</dbReference>
<gene>
    <name evidence="3" type="ORF">AGLY_003336</name>
</gene>
<dbReference type="Pfam" id="PF09588">
    <property type="entry name" value="YqaJ"/>
    <property type="match status" value="1"/>
</dbReference>
<reference evidence="3 4" key="1">
    <citation type="submission" date="2019-08" db="EMBL/GenBank/DDBJ databases">
        <title>The genome of the soybean aphid Biotype 1, its phylome, world population structure and adaptation to the North American continent.</title>
        <authorList>
            <person name="Giordano R."/>
            <person name="Donthu R.K."/>
            <person name="Hernandez A.G."/>
            <person name="Wright C.L."/>
            <person name="Zimin A.V."/>
        </authorList>
    </citation>
    <scope>NUCLEOTIDE SEQUENCE [LARGE SCALE GENOMIC DNA]</scope>
    <source>
        <tissue evidence="3">Whole aphids</tissue>
    </source>
</reference>
<proteinExistence type="predicted"/>
<evidence type="ECO:0000259" key="1">
    <source>
        <dbReference type="Pfam" id="PF09588"/>
    </source>
</evidence>
<sequence length="818" mass="93366">MLINEEHEHLEDEAELIILNSNDVSSNDNTMEPILTSTPIALYKSDTKTLLQQPNTSFDTPNDTCVTMGSIIDQKLCVESSSKPYDSIVSKSLEGRRIVDIEYFITQIQKRHEGGFGCSFIDMEYQNEIIQVTKLYTDNISNIESIPLNKSVVNACQAIGIGHTQLNEFTAFLELPSLSCSSFVKTQASIAEIVHDTAWEEMQKAGEEEKIIAIDCGDIDTDGIPVITVIADGQWSKRSYKTKYDASSGVATIIGYKTKKVLFVGIRNKYCVICQRSTSRKEVVPDHKCFLNWKKSSTSMEADGVVEGFLKSQEMHGLKFNRIIGDGDSSVTKRLLEVQPYGPNFYIKKIECCNHLMRNYTSKLTTLARNSKYPLRIRKDLSNGPFHRLGEHTNCETYFCSGSKTNELNLVPEAVSGGIMSEIQNCVSRLITNAESLLENKDNNICEQFNSIINKHVAGKRINFSSQGNYNTRVEAAVVSFNSKQFLRKIHKKMTNNFSPGKFGKKYLKNHSRIVNNTKRRRVLFSETRIFKKSRTENGPDEDYGLAEPLTEELSPEMFEEKKNQFLVSLKNSNLYEIELETREQTNSEAWYRERRLRLTASRFGQICKMRSTTSCKNTVYNILYASESLQSKSLKHGRDMEDIARKEAEKIIGEPIRDSGLIVDPIISFLAASPDGLVGSNAVIEIKCPFVAQNTVSAVDAVEKKLLQYCSLINNKVVLKHDYAYYFQIMGQLHISQREICYFIVYTSNWIHVEKIQYDNVFWENKMVKALQTFYWECLLLELIDPQFPKRMLKSDIREPIRIKNSIKSNEQKKKKI</sequence>
<dbReference type="AlphaFoldDB" id="A0A6G0U055"/>
<comment type="caution">
    <text evidence="3">The sequence shown here is derived from an EMBL/GenBank/DDBJ whole genome shotgun (WGS) entry which is preliminary data.</text>
</comment>
<dbReference type="InterPro" id="IPR011604">
    <property type="entry name" value="PDDEXK-like_dom_sf"/>
</dbReference>
<dbReference type="PANTHER" id="PTHR46609:SF8">
    <property type="entry name" value="YQAJ VIRAL RECOMBINASE DOMAIN-CONTAINING PROTEIN"/>
    <property type="match status" value="1"/>
</dbReference>
<organism evidence="3 4">
    <name type="scientific">Aphis glycines</name>
    <name type="common">Soybean aphid</name>
    <dbReference type="NCBI Taxonomy" id="307491"/>
    <lineage>
        <taxon>Eukaryota</taxon>
        <taxon>Metazoa</taxon>
        <taxon>Ecdysozoa</taxon>
        <taxon>Arthropoda</taxon>
        <taxon>Hexapoda</taxon>
        <taxon>Insecta</taxon>
        <taxon>Pterygota</taxon>
        <taxon>Neoptera</taxon>
        <taxon>Paraneoptera</taxon>
        <taxon>Hemiptera</taxon>
        <taxon>Sternorrhyncha</taxon>
        <taxon>Aphidomorpha</taxon>
        <taxon>Aphidoidea</taxon>
        <taxon>Aphididae</taxon>
        <taxon>Aphidini</taxon>
        <taxon>Aphis</taxon>
        <taxon>Aphis</taxon>
    </lineage>
</organism>
<feature type="domain" description="Mutator-like transposase" evidence="2">
    <location>
        <begin position="133"/>
        <end position="404"/>
    </location>
</feature>
<dbReference type="CDD" id="cd22343">
    <property type="entry name" value="PDDEXK_lambda_exonuclease-like"/>
    <property type="match status" value="1"/>
</dbReference>
<dbReference type="EMBL" id="VYZN01000010">
    <property type="protein sequence ID" value="KAE9542475.1"/>
    <property type="molecule type" value="Genomic_DNA"/>
</dbReference>
<dbReference type="Proteomes" id="UP000475862">
    <property type="component" value="Unassembled WGS sequence"/>
</dbReference>
<name>A0A6G0U055_APHGL</name>
<keyword evidence="4" id="KW-1185">Reference proteome</keyword>
<evidence type="ECO:0000313" key="3">
    <source>
        <dbReference type="EMBL" id="KAE9542475.1"/>
    </source>
</evidence>
<evidence type="ECO:0000313" key="4">
    <source>
        <dbReference type="Proteomes" id="UP000475862"/>
    </source>
</evidence>
<dbReference type="PANTHER" id="PTHR46609">
    <property type="entry name" value="EXONUCLEASE, PHAGE-TYPE/RECB, C-TERMINAL DOMAIN-CONTAINING PROTEIN"/>
    <property type="match status" value="1"/>
</dbReference>